<dbReference type="OrthoDB" id="202825at2759"/>
<dbReference type="VEuPathDB" id="FungiDB:PV10_05170"/>
<comment type="caution">
    <text evidence="2">The sequence shown here is derived from an EMBL/GenBank/DDBJ whole genome shotgun (WGS) entry which is preliminary data.</text>
</comment>
<name>A0A438N4V1_EXOME</name>
<reference evidence="2 3" key="1">
    <citation type="submission" date="2017-03" db="EMBL/GenBank/DDBJ databases">
        <title>Genomes of endolithic fungi from Antarctica.</title>
        <authorList>
            <person name="Coleine C."/>
            <person name="Masonjones S."/>
            <person name="Stajich J.E."/>
        </authorList>
    </citation>
    <scope>NUCLEOTIDE SEQUENCE [LARGE SCALE GENOMIC DNA]</scope>
    <source>
        <strain evidence="2 3">CCFEE 6314</strain>
    </source>
</reference>
<evidence type="ECO:0000313" key="3">
    <source>
        <dbReference type="Proteomes" id="UP000288859"/>
    </source>
</evidence>
<evidence type="ECO:0000256" key="1">
    <source>
        <dbReference type="SAM" id="MobiDB-lite"/>
    </source>
</evidence>
<organism evidence="2 3">
    <name type="scientific">Exophiala mesophila</name>
    <name type="common">Black yeast-like fungus</name>
    <dbReference type="NCBI Taxonomy" id="212818"/>
    <lineage>
        <taxon>Eukaryota</taxon>
        <taxon>Fungi</taxon>
        <taxon>Dikarya</taxon>
        <taxon>Ascomycota</taxon>
        <taxon>Pezizomycotina</taxon>
        <taxon>Eurotiomycetes</taxon>
        <taxon>Chaetothyriomycetidae</taxon>
        <taxon>Chaetothyriales</taxon>
        <taxon>Herpotrichiellaceae</taxon>
        <taxon>Exophiala</taxon>
    </lineage>
</organism>
<protein>
    <submittedName>
        <fullName evidence="2">Uncharacterized protein</fullName>
    </submittedName>
</protein>
<evidence type="ECO:0000313" key="2">
    <source>
        <dbReference type="EMBL" id="RVX70775.1"/>
    </source>
</evidence>
<gene>
    <name evidence="2" type="ORF">B0A52_05426</name>
</gene>
<feature type="region of interest" description="Disordered" evidence="1">
    <location>
        <begin position="90"/>
        <end position="123"/>
    </location>
</feature>
<accession>A0A438N4V1</accession>
<sequence length="271" mass="30416">MSRNGLNEHVTPSSPSPMHLALAVAINKSKPRELTIEEYLSLLREAVVPTRVDESPSTHDLNLSVFWKKAYEKSETRRLEILDDLNSIRNAPDFSHHRNTSTVPTTRKRKTTASQLSTTRHPRASEVKQLTGLRRDIVDEIQNSSSSASQLLLRAIYSLNSALRSDHPDRSQITASFKSLSSGLSASFNHKPPPRESHLPIHARTGEICALFERIYPFALRVMQYAMIGDDDLQPCVGVIDLVASFQTLLGQLHKLALDRFDLRKRNCKGA</sequence>
<dbReference type="AlphaFoldDB" id="A0A438N4V1"/>
<dbReference type="EMBL" id="NAJM01000021">
    <property type="protein sequence ID" value="RVX70775.1"/>
    <property type="molecule type" value="Genomic_DNA"/>
</dbReference>
<proteinExistence type="predicted"/>
<dbReference type="Proteomes" id="UP000288859">
    <property type="component" value="Unassembled WGS sequence"/>
</dbReference>